<dbReference type="InterPro" id="IPR001367">
    <property type="entry name" value="Fe_dep_repressor"/>
</dbReference>
<dbReference type="GO" id="GO:0005737">
    <property type="term" value="C:cytoplasm"/>
    <property type="evidence" value="ECO:0007669"/>
    <property type="project" value="UniProtKB-SubCell"/>
</dbReference>
<reference evidence="13 14" key="1">
    <citation type="submission" date="2020-08" db="EMBL/GenBank/DDBJ databases">
        <title>Genomic Encyclopedia of Type Strains, Phase IV (KMG-IV): sequencing the most valuable type-strain genomes for metagenomic binning, comparative biology and taxonomic classification.</title>
        <authorList>
            <person name="Goeker M."/>
        </authorList>
    </citation>
    <scope>NUCLEOTIDE SEQUENCE [LARGE SCALE GENOMIC DNA]</scope>
    <source>
        <strain evidence="13 14">DSM 19163</strain>
    </source>
</reference>
<dbReference type="Pfam" id="PF02742">
    <property type="entry name" value="Fe_dep_repr_C"/>
    <property type="match status" value="1"/>
</dbReference>
<dbReference type="Gene3D" id="1.10.10.10">
    <property type="entry name" value="Winged helix-like DNA-binding domain superfamily/Winged helix DNA-binding domain"/>
    <property type="match status" value="1"/>
</dbReference>
<dbReference type="SMART" id="SM00529">
    <property type="entry name" value="HTH_DTXR"/>
    <property type="match status" value="1"/>
</dbReference>
<evidence type="ECO:0000313" key="14">
    <source>
        <dbReference type="Proteomes" id="UP000579136"/>
    </source>
</evidence>
<evidence type="ECO:0000256" key="3">
    <source>
        <dbReference type="ARBA" id="ARBA00011738"/>
    </source>
</evidence>
<dbReference type="InterPro" id="IPR036388">
    <property type="entry name" value="WH-like_DNA-bd_sf"/>
</dbReference>
<comment type="similarity">
    <text evidence="2">Belongs to the DtxR/MntR family.</text>
</comment>
<keyword evidence="5" id="KW-0678">Repressor</keyword>
<keyword evidence="6" id="KW-0805">Transcription regulation</keyword>
<dbReference type="InterPro" id="IPR050536">
    <property type="entry name" value="DtxR_MntR_Metal-Reg"/>
</dbReference>
<evidence type="ECO:0000256" key="5">
    <source>
        <dbReference type="ARBA" id="ARBA00022491"/>
    </source>
</evidence>
<keyword evidence="10" id="KW-0464">Manganese</keyword>
<dbReference type="RefSeq" id="WP_183673104.1">
    <property type="nucleotide sequence ID" value="NZ_CBCRYX010000001.1"/>
</dbReference>
<evidence type="ECO:0000256" key="2">
    <source>
        <dbReference type="ARBA" id="ARBA00007871"/>
    </source>
</evidence>
<dbReference type="PROSITE" id="PS50944">
    <property type="entry name" value="HTH_DTXR"/>
    <property type="match status" value="1"/>
</dbReference>
<dbReference type="InterPro" id="IPR022689">
    <property type="entry name" value="Iron_dep_repressor"/>
</dbReference>
<proteinExistence type="inferred from homology"/>
<evidence type="ECO:0000256" key="11">
    <source>
        <dbReference type="ARBA" id="ARBA00032593"/>
    </source>
</evidence>
<dbReference type="SUPFAM" id="SSF46785">
    <property type="entry name" value="Winged helix' DNA-binding domain"/>
    <property type="match status" value="1"/>
</dbReference>
<dbReference type="InterPro" id="IPR022687">
    <property type="entry name" value="HTH_DTXR"/>
</dbReference>
<keyword evidence="4" id="KW-0963">Cytoplasm</keyword>
<keyword evidence="14" id="KW-1185">Reference proteome</keyword>
<dbReference type="InterPro" id="IPR036390">
    <property type="entry name" value="WH_DNA-bd_sf"/>
</dbReference>
<feature type="domain" description="HTH dtxR-type" evidence="12">
    <location>
        <begin position="1"/>
        <end position="62"/>
    </location>
</feature>
<keyword evidence="7" id="KW-0238">DNA-binding</keyword>
<dbReference type="AlphaFoldDB" id="A0A9Q2CXV8"/>
<evidence type="ECO:0000256" key="4">
    <source>
        <dbReference type="ARBA" id="ARBA00022490"/>
    </source>
</evidence>
<dbReference type="GO" id="GO:0003677">
    <property type="term" value="F:DNA binding"/>
    <property type="evidence" value="ECO:0007669"/>
    <property type="project" value="UniProtKB-KW"/>
</dbReference>
<evidence type="ECO:0000259" key="12">
    <source>
        <dbReference type="PROSITE" id="PS50944"/>
    </source>
</evidence>
<organism evidence="13 14">
    <name type="scientific">Nosocomiicoccus ampullae</name>
    <dbReference type="NCBI Taxonomy" id="489910"/>
    <lineage>
        <taxon>Bacteria</taxon>
        <taxon>Bacillati</taxon>
        <taxon>Bacillota</taxon>
        <taxon>Bacilli</taxon>
        <taxon>Bacillales</taxon>
        <taxon>Staphylococcaceae</taxon>
        <taxon>Nosocomiicoccus</taxon>
    </lineage>
</organism>
<dbReference type="PANTHER" id="PTHR33238">
    <property type="entry name" value="IRON (METAL) DEPENDENT REPRESSOR, DTXR FAMILY"/>
    <property type="match status" value="1"/>
</dbReference>
<evidence type="ECO:0000256" key="6">
    <source>
        <dbReference type="ARBA" id="ARBA00023015"/>
    </source>
</evidence>
<evidence type="ECO:0000256" key="8">
    <source>
        <dbReference type="ARBA" id="ARBA00023159"/>
    </source>
</evidence>
<evidence type="ECO:0000256" key="9">
    <source>
        <dbReference type="ARBA" id="ARBA00023163"/>
    </source>
</evidence>
<evidence type="ECO:0000256" key="1">
    <source>
        <dbReference type="ARBA" id="ARBA00004496"/>
    </source>
</evidence>
<keyword evidence="8" id="KW-0010">Activator</keyword>
<comment type="subcellular location">
    <subcellularLocation>
        <location evidence="1">Cytoplasm</location>
    </subcellularLocation>
</comment>
<protein>
    <recommendedName>
        <fullName evidence="11">Manganese transport regulator</fullName>
    </recommendedName>
</protein>
<gene>
    <name evidence="13" type="ORF">HNQ45_000511</name>
</gene>
<name>A0A9Q2CXV8_9STAP</name>
<dbReference type="SUPFAM" id="SSF47979">
    <property type="entry name" value="Iron-dependent repressor protein, dimerization domain"/>
    <property type="match status" value="1"/>
</dbReference>
<comment type="subunit">
    <text evidence="3">Homodimer.</text>
</comment>
<keyword evidence="9" id="KW-0804">Transcription</keyword>
<comment type="caution">
    <text evidence="13">The sequence shown here is derived from an EMBL/GenBank/DDBJ whole genome shotgun (WGS) entry which is preliminary data.</text>
</comment>
<evidence type="ECO:0000313" key="13">
    <source>
        <dbReference type="EMBL" id="MBB5175641.1"/>
    </source>
</evidence>
<accession>A0A9Q2CXV8</accession>
<dbReference type="Proteomes" id="UP000579136">
    <property type="component" value="Unassembled WGS sequence"/>
</dbReference>
<dbReference type="InterPro" id="IPR038157">
    <property type="entry name" value="FeoA_core_dom"/>
</dbReference>
<dbReference type="GO" id="GO:0046983">
    <property type="term" value="F:protein dimerization activity"/>
    <property type="evidence" value="ECO:0007669"/>
    <property type="project" value="InterPro"/>
</dbReference>
<dbReference type="Gene3D" id="2.30.30.90">
    <property type="match status" value="1"/>
</dbReference>
<sequence length="216" mass="24680">MSPTREDYLKIIYELGGEFSRVSNKAIAEKLNISPPTVTEMTSSLVKAGWIEVKPYHGSMLTKEGAAEAKRLVHKHRLWEVFLVNKLGFSIEEVHDEAELLEHSTTDKLAKKLYEFLDHPKYCPHGGAILPEDMKAEDLHSVSLTGAEYNVSVSISRFVNEDKLVHYFKNQNLNINDVINIKSYDKTLDLYEIENESNNETVYISSKIAQFIFVRT</sequence>
<dbReference type="GO" id="GO:0003700">
    <property type="term" value="F:DNA-binding transcription factor activity"/>
    <property type="evidence" value="ECO:0007669"/>
    <property type="project" value="InterPro"/>
</dbReference>
<evidence type="ECO:0000256" key="10">
    <source>
        <dbReference type="ARBA" id="ARBA00023211"/>
    </source>
</evidence>
<dbReference type="EMBL" id="JACHHF010000002">
    <property type="protein sequence ID" value="MBB5175641.1"/>
    <property type="molecule type" value="Genomic_DNA"/>
</dbReference>
<dbReference type="InterPro" id="IPR036421">
    <property type="entry name" value="Fe_dep_repressor_sf"/>
</dbReference>
<dbReference type="Pfam" id="PF01325">
    <property type="entry name" value="Fe_dep_repress"/>
    <property type="match status" value="1"/>
</dbReference>
<dbReference type="PANTHER" id="PTHR33238:SF11">
    <property type="entry name" value="TRANSCRIPTIONAL REGULATOR MNTR"/>
    <property type="match status" value="1"/>
</dbReference>
<evidence type="ECO:0000256" key="7">
    <source>
        <dbReference type="ARBA" id="ARBA00023125"/>
    </source>
</evidence>
<dbReference type="GO" id="GO:0046914">
    <property type="term" value="F:transition metal ion binding"/>
    <property type="evidence" value="ECO:0007669"/>
    <property type="project" value="InterPro"/>
</dbReference>